<protein>
    <recommendedName>
        <fullName evidence="3">CAP20-virulence factor</fullName>
    </recommendedName>
</protein>
<evidence type="ECO:0000313" key="2">
    <source>
        <dbReference type="Proteomes" id="UP000320707"/>
    </source>
</evidence>
<organism evidence="1 2">
    <name type="scientific">Fusarium oxysporum f. sp. cubense</name>
    <dbReference type="NCBI Taxonomy" id="61366"/>
    <lineage>
        <taxon>Eukaryota</taxon>
        <taxon>Fungi</taxon>
        <taxon>Dikarya</taxon>
        <taxon>Ascomycota</taxon>
        <taxon>Pezizomycotina</taxon>
        <taxon>Sordariomycetes</taxon>
        <taxon>Hypocreomycetidae</taxon>
        <taxon>Hypocreales</taxon>
        <taxon>Nectriaceae</taxon>
        <taxon>Fusarium</taxon>
        <taxon>Fusarium oxysporum species complex</taxon>
    </lineage>
</organism>
<comment type="caution">
    <text evidence="1">The sequence shown here is derived from an EMBL/GenBank/DDBJ whole genome shotgun (WGS) entry which is preliminary data.</text>
</comment>
<reference evidence="1 2" key="1">
    <citation type="journal article" date="2019" name="Microbiol. Resour. Announc.">
        <title>High-quality draft genome sequence of Fusarium oxysporum f. sp. cubense strain 160527, a causal agent of Panama disease.</title>
        <authorList>
            <person name="Asai S."/>
            <person name="Ayukawa Y."/>
            <person name="Gan P."/>
            <person name="Masuda S."/>
            <person name="Komatsu K."/>
            <person name="Shirasu K."/>
            <person name="Arie T."/>
        </authorList>
    </citation>
    <scope>NUCLEOTIDE SEQUENCE [LARGE SCALE GENOMIC DNA]</scope>
    <source>
        <strain evidence="1 2">160527</strain>
    </source>
</reference>
<evidence type="ECO:0000313" key="1">
    <source>
        <dbReference type="EMBL" id="TVY60526.1"/>
    </source>
</evidence>
<dbReference type="EMBL" id="SRMI01000012">
    <property type="protein sequence ID" value="TVY60526.1"/>
    <property type="molecule type" value="Genomic_DNA"/>
</dbReference>
<gene>
    <name evidence="1" type="ORF">Focb16_v004047</name>
</gene>
<dbReference type="Proteomes" id="UP000320707">
    <property type="component" value="Unassembled WGS sequence"/>
</dbReference>
<accession>A0A559KMB9</accession>
<proteinExistence type="predicted"/>
<sequence length="156" mass="17332">MSSQLNDNAGLAHHSVFSQHLLSYPVISDGVHTFESGKYGQRSIQFGNAAYQTLAATATTWFQKPYQHLLPYIQKPTQELYNDTKDLISLSYHKALEGRDHVLKVYDSEYKKNKQVGLVAHGKAAVTTVLGVSNEALSWLSCLLHPKKAEATNTVN</sequence>
<dbReference type="AlphaFoldDB" id="A0A559KMB9"/>
<evidence type="ECO:0008006" key="3">
    <source>
        <dbReference type="Google" id="ProtNLM"/>
    </source>
</evidence>
<name>A0A559KMB9_FUSOC</name>